<dbReference type="Pfam" id="PF08323">
    <property type="entry name" value="Glyco_transf_5"/>
    <property type="match status" value="1"/>
</dbReference>
<comment type="caution">
    <text evidence="11">The sequence shown here is derived from an EMBL/GenBank/DDBJ whole genome shotgun (WGS) entry which is preliminary data.</text>
</comment>
<comment type="function">
    <text evidence="2 8">Synthesizes alpha-1,4-glucan chains using ADP-glucose.</text>
</comment>
<feature type="domain" description="Glycosyl transferase family 1" evidence="9">
    <location>
        <begin position="306"/>
        <end position="469"/>
    </location>
</feature>
<accession>A0A0J1BJR2</accession>
<evidence type="ECO:0000256" key="6">
    <source>
        <dbReference type="ARBA" id="ARBA00022679"/>
    </source>
</evidence>
<keyword evidence="5 8" id="KW-0328">Glycosyltransferase</keyword>
<keyword evidence="12" id="KW-1185">Reference proteome</keyword>
<keyword evidence="7 8" id="KW-0320">Glycogen biosynthesis</keyword>
<protein>
    <recommendedName>
        <fullName evidence="8">Glycogen synthase</fullName>
        <ecNumber evidence="8">2.4.1.21</ecNumber>
    </recommendedName>
    <alternativeName>
        <fullName evidence="8">Starch [bacterial glycogen] synthase</fullName>
    </alternativeName>
</protein>
<dbReference type="NCBIfam" id="NF001899">
    <property type="entry name" value="PRK00654.1-2"/>
    <property type="match status" value="1"/>
</dbReference>
<dbReference type="InterPro" id="IPR011835">
    <property type="entry name" value="GS/SS"/>
</dbReference>
<dbReference type="NCBIfam" id="TIGR02095">
    <property type="entry name" value="glgA"/>
    <property type="match status" value="1"/>
</dbReference>
<dbReference type="Pfam" id="PF00534">
    <property type="entry name" value="Glycos_transf_1"/>
    <property type="match status" value="1"/>
</dbReference>
<evidence type="ECO:0000256" key="8">
    <source>
        <dbReference type="HAMAP-Rule" id="MF_00484"/>
    </source>
</evidence>
<evidence type="ECO:0000259" key="9">
    <source>
        <dbReference type="Pfam" id="PF00534"/>
    </source>
</evidence>
<gene>
    <name evidence="8" type="primary">glgA</name>
    <name evidence="11" type="ORF">RISK_001208</name>
</gene>
<comment type="catalytic activity">
    <reaction evidence="1 8">
        <text>[(1-&gt;4)-alpha-D-glucosyl](n) + ADP-alpha-D-glucose = [(1-&gt;4)-alpha-D-glucosyl](n+1) + ADP + H(+)</text>
        <dbReference type="Rhea" id="RHEA:18189"/>
        <dbReference type="Rhea" id="RHEA-COMP:9584"/>
        <dbReference type="Rhea" id="RHEA-COMP:9587"/>
        <dbReference type="ChEBI" id="CHEBI:15378"/>
        <dbReference type="ChEBI" id="CHEBI:15444"/>
        <dbReference type="ChEBI" id="CHEBI:57498"/>
        <dbReference type="ChEBI" id="CHEBI:456216"/>
        <dbReference type="EC" id="2.4.1.21"/>
    </reaction>
</comment>
<dbReference type="CDD" id="cd03791">
    <property type="entry name" value="GT5_Glycogen_synthase_DULL1-like"/>
    <property type="match status" value="1"/>
</dbReference>
<name>A0A0J1BJR2_RHOIS</name>
<dbReference type="PATRIC" id="fig|595434.4.peg.1160"/>
<evidence type="ECO:0000313" key="12">
    <source>
        <dbReference type="Proteomes" id="UP000036367"/>
    </source>
</evidence>
<dbReference type="PANTHER" id="PTHR45825">
    <property type="entry name" value="GRANULE-BOUND STARCH SYNTHASE 1, CHLOROPLASTIC/AMYLOPLASTIC"/>
    <property type="match status" value="1"/>
</dbReference>
<dbReference type="STRING" id="595434.RISK_001208"/>
<evidence type="ECO:0000256" key="2">
    <source>
        <dbReference type="ARBA" id="ARBA00002764"/>
    </source>
</evidence>
<dbReference type="SUPFAM" id="SSF53756">
    <property type="entry name" value="UDP-Glycosyltransferase/glycogen phosphorylase"/>
    <property type="match status" value="1"/>
</dbReference>
<dbReference type="EMBL" id="LECT01000011">
    <property type="protein sequence ID" value="KLU06752.1"/>
    <property type="molecule type" value="Genomic_DNA"/>
</dbReference>
<feature type="domain" description="Starch synthase catalytic" evidence="10">
    <location>
        <begin position="2"/>
        <end position="251"/>
    </location>
</feature>
<dbReference type="PANTHER" id="PTHR45825:SF11">
    <property type="entry name" value="ALPHA AMYLASE DOMAIN-CONTAINING PROTEIN"/>
    <property type="match status" value="1"/>
</dbReference>
<comment type="pathway">
    <text evidence="3 8">Glycan biosynthesis; glycogen biosynthesis.</text>
</comment>
<evidence type="ECO:0000256" key="3">
    <source>
        <dbReference type="ARBA" id="ARBA00004964"/>
    </source>
</evidence>
<dbReference type="InterPro" id="IPR001296">
    <property type="entry name" value="Glyco_trans_1"/>
</dbReference>
<evidence type="ECO:0000256" key="1">
    <source>
        <dbReference type="ARBA" id="ARBA00001478"/>
    </source>
</evidence>
<dbReference type="InterPro" id="IPR013534">
    <property type="entry name" value="Starch_synth_cat_dom"/>
</dbReference>
<evidence type="ECO:0000256" key="5">
    <source>
        <dbReference type="ARBA" id="ARBA00022676"/>
    </source>
</evidence>
<dbReference type="UniPathway" id="UPA00164"/>
<sequence>MNIVYLTTEAVPFAKTGGLADVCGTLPKVVAAQGHRCAVIMPAFSTIERSLQPIETTDISFAVPMSDQKLIGCRLLKSHLPKDPNDPEDSAEVPVYFIDQPQYFRRPSLYGDANGDYPDNAERFIFYCRAAIIAMSRLGWPVDLVHCNDWQSALVPALMRAASDNASKSPTIATMLSIHNMAYQGNFGFDAFPWTGLSWDHFRPESFEYYNQLNFLKTGVVTSDVISTVSPTYALEIQTPEYGCGLDSILRGIPQPVEGIINGIDTNIWNPETDPNLSRNYSVTDWADAKIDNKLALQAEVGLPQDPDVPLIGLIGRLADQKGWDLILPVLREHLAESRPTQWVVLGSGDPKIEEQLRELAEEHKDQLAAYIGFSDALAHRIEASSDIFVMPSHYEPCGLNQLYSLRYGTPCVVTRTGGLADTIVDATPANLAANRATGFHLNDNSAGALDHAINRALQLRYHSPEKWKNLVEFGMRQDWTWRKSADQYIQLYARTISLNRRRRSSN</sequence>
<reference evidence="11" key="1">
    <citation type="submission" date="2015-05" db="EMBL/GenBank/DDBJ databases">
        <title>Permanent draft genome of Rhodopirellula islandicus K833.</title>
        <authorList>
            <person name="Kizina J."/>
            <person name="Richter M."/>
            <person name="Glockner F.O."/>
            <person name="Harder J."/>
        </authorList>
    </citation>
    <scope>NUCLEOTIDE SEQUENCE [LARGE SCALE GENOMIC DNA]</scope>
    <source>
        <strain evidence="11">K833</strain>
    </source>
</reference>
<dbReference type="OrthoDB" id="9808590at2"/>
<dbReference type="Proteomes" id="UP000036367">
    <property type="component" value="Unassembled WGS sequence"/>
</dbReference>
<evidence type="ECO:0000259" key="10">
    <source>
        <dbReference type="Pfam" id="PF08323"/>
    </source>
</evidence>
<evidence type="ECO:0000313" key="11">
    <source>
        <dbReference type="EMBL" id="KLU06752.1"/>
    </source>
</evidence>
<proteinExistence type="inferred from homology"/>
<evidence type="ECO:0000256" key="7">
    <source>
        <dbReference type="ARBA" id="ARBA00023056"/>
    </source>
</evidence>
<dbReference type="AlphaFoldDB" id="A0A0J1BJR2"/>
<evidence type="ECO:0000256" key="4">
    <source>
        <dbReference type="ARBA" id="ARBA00010281"/>
    </source>
</evidence>
<feature type="binding site" evidence="8">
    <location>
        <position position="15"/>
    </location>
    <ligand>
        <name>ADP-alpha-D-glucose</name>
        <dbReference type="ChEBI" id="CHEBI:57498"/>
    </ligand>
</feature>
<dbReference type="GO" id="GO:0009011">
    <property type="term" value="F:alpha-1,4-glucan glucosyltransferase (ADP-glucose donor) activity"/>
    <property type="evidence" value="ECO:0007669"/>
    <property type="project" value="UniProtKB-UniRule"/>
</dbReference>
<keyword evidence="6 8" id="KW-0808">Transferase</keyword>
<dbReference type="EC" id="2.4.1.21" evidence="8"/>
<dbReference type="RefSeq" id="WP_047813169.1">
    <property type="nucleotide sequence ID" value="NZ_LECT01000011.1"/>
</dbReference>
<comment type="similarity">
    <text evidence="4 8">Belongs to the glycosyltransferase 1 family. Bacterial/plant glycogen synthase subfamily.</text>
</comment>
<organism evidence="11 12">
    <name type="scientific">Rhodopirellula islandica</name>
    <dbReference type="NCBI Taxonomy" id="595434"/>
    <lineage>
        <taxon>Bacteria</taxon>
        <taxon>Pseudomonadati</taxon>
        <taxon>Planctomycetota</taxon>
        <taxon>Planctomycetia</taxon>
        <taxon>Pirellulales</taxon>
        <taxon>Pirellulaceae</taxon>
        <taxon>Rhodopirellula</taxon>
    </lineage>
</organism>
<dbReference type="GO" id="GO:0004373">
    <property type="term" value="F:alpha-1,4-glucan glucosyltransferase (UDP-glucose donor) activity"/>
    <property type="evidence" value="ECO:0007669"/>
    <property type="project" value="InterPro"/>
</dbReference>
<dbReference type="GO" id="GO:0005978">
    <property type="term" value="P:glycogen biosynthetic process"/>
    <property type="evidence" value="ECO:0007669"/>
    <property type="project" value="UniProtKB-UniRule"/>
</dbReference>
<dbReference type="Gene3D" id="3.40.50.2000">
    <property type="entry name" value="Glycogen Phosphorylase B"/>
    <property type="match status" value="2"/>
</dbReference>
<dbReference type="HAMAP" id="MF_00484">
    <property type="entry name" value="Glycogen_synth"/>
    <property type="match status" value="1"/>
</dbReference>